<protein>
    <submittedName>
        <fullName evidence="3">Uncharacterized protein</fullName>
    </submittedName>
</protein>
<sequence>MTTVQRDAMQEVGGGLGIHMVSGTPSGPFGSVDQGQSIPFHGEATGNRQLAMDFRLGRVVRTRSETRPGNIAYHPRLHA</sequence>
<proteinExistence type="predicted"/>
<dbReference type="EMBL" id="CAADII010000030">
    <property type="protein sequence ID" value="VFR54617.1"/>
    <property type="molecule type" value="Genomic_DNA"/>
</dbReference>
<dbReference type="EMBL" id="CAADIZ010000024">
    <property type="protein sequence ID" value="VFS23689.1"/>
    <property type="molecule type" value="Genomic_DNA"/>
</dbReference>
<evidence type="ECO:0000256" key="1">
    <source>
        <dbReference type="SAM" id="MobiDB-lite"/>
    </source>
</evidence>
<dbReference type="EMBL" id="CAADIK010000047">
    <property type="protein sequence ID" value="VFR79882.1"/>
    <property type="molecule type" value="Genomic_DNA"/>
</dbReference>
<dbReference type="EMBL" id="CAADIP010000051">
    <property type="protein sequence ID" value="VFR96653.1"/>
    <property type="molecule type" value="Genomic_DNA"/>
</dbReference>
<evidence type="ECO:0000313" key="3">
    <source>
        <dbReference type="EMBL" id="VFR79882.1"/>
    </source>
</evidence>
<reference evidence="3" key="1">
    <citation type="submission" date="2019-03" db="EMBL/GenBank/DDBJ databases">
        <authorList>
            <person name="Danneels B."/>
        </authorList>
    </citation>
    <scope>NUCLEOTIDE SEQUENCE</scope>
</reference>
<organism evidence="3">
    <name type="scientific">plant metagenome</name>
    <dbReference type="NCBI Taxonomy" id="1297885"/>
    <lineage>
        <taxon>unclassified sequences</taxon>
        <taxon>metagenomes</taxon>
        <taxon>organismal metagenomes</taxon>
    </lineage>
</organism>
<accession>A0A484TYD8</accession>
<feature type="region of interest" description="Disordered" evidence="1">
    <location>
        <begin position="15"/>
        <end position="44"/>
    </location>
</feature>
<dbReference type="AlphaFoldDB" id="A0A484TYD8"/>
<name>A0A484TYD8_9ZZZZ</name>
<evidence type="ECO:0000313" key="5">
    <source>
        <dbReference type="EMBL" id="VFS23689.1"/>
    </source>
</evidence>
<evidence type="ECO:0000313" key="2">
    <source>
        <dbReference type="EMBL" id="VFR54617.1"/>
    </source>
</evidence>
<evidence type="ECO:0000313" key="4">
    <source>
        <dbReference type="EMBL" id="VFR96653.1"/>
    </source>
</evidence>
<gene>
    <name evidence="2" type="ORF">BRI6_3156</name>
    <name evidence="3" type="ORF">BRI9_3218</name>
    <name evidence="4" type="ORF">IVO3_3213</name>
    <name evidence="5" type="ORF">RAN7_3188</name>
</gene>